<keyword evidence="7" id="KW-0999">Mitochondrion inner membrane</keyword>
<feature type="transmembrane region" description="Helical" evidence="19">
    <location>
        <begin position="83"/>
        <end position="102"/>
    </location>
</feature>
<dbReference type="InterPro" id="IPR018108">
    <property type="entry name" value="MCP_transmembrane"/>
</dbReference>
<dbReference type="InterPro" id="IPR023395">
    <property type="entry name" value="MCP_dom_sf"/>
</dbReference>
<evidence type="ECO:0000256" key="13">
    <source>
        <dbReference type="ARBA" id="ARBA00037019"/>
    </source>
</evidence>
<comment type="catalytic activity">
    <reaction evidence="16">
        <text>3-sulfino-L-alanine(out) + L-glutamate(in) + H(+)(in) = 3-sulfino-L-alanine(in) + L-glutamate(out) + H(+)(out)</text>
        <dbReference type="Rhea" id="RHEA:70967"/>
        <dbReference type="ChEBI" id="CHEBI:15378"/>
        <dbReference type="ChEBI" id="CHEBI:29985"/>
        <dbReference type="ChEBI" id="CHEBI:61085"/>
    </reaction>
</comment>
<dbReference type="InterPro" id="IPR018247">
    <property type="entry name" value="EF_Hand_1_Ca_BS"/>
</dbReference>
<evidence type="ECO:0000256" key="8">
    <source>
        <dbReference type="ARBA" id="ARBA00022837"/>
    </source>
</evidence>
<dbReference type="FunFam" id="1.50.40.10:FF:000004">
    <property type="entry name" value="Calcium-binding mitochondrial carrier protein Aralar1"/>
    <property type="match status" value="1"/>
</dbReference>
<dbReference type="InterPro" id="IPR007881">
    <property type="entry name" value="UNC-50"/>
</dbReference>
<keyword evidence="6" id="KW-0677">Repeat</keyword>
<dbReference type="PROSITE" id="PS50920">
    <property type="entry name" value="SOLCAR"/>
    <property type="match status" value="3"/>
</dbReference>
<dbReference type="EMBL" id="JAROKS010000015">
    <property type="protein sequence ID" value="KAK1795831.1"/>
    <property type="molecule type" value="Genomic_DNA"/>
</dbReference>
<dbReference type="SUPFAM" id="SSF47473">
    <property type="entry name" value="EF-hand"/>
    <property type="match status" value="2"/>
</dbReference>
<dbReference type="GO" id="GO:0005509">
    <property type="term" value="F:calcium ion binding"/>
    <property type="evidence" value="ECO:0007669"/>
    <property type="project" value="InterPro"/>
</dbReference>
<comment type="catalytic activity">
    <reaction evidence="13">
        <text>3-sulfino-L-alanine(out) + L-aspartate(in) = 3-sulfino-L-alanine(in) + L-aspartate(out)</text>
        <dbReference type="Rhea" id="RHEA:70975"/>
        <dbReference type="ChEBI" id="CHEBI:29991"/>
        <dbReference type="ChEBI" id="CHEBI:61085"/>
    </reaction>
</comment>
<feature type="transmembrane region" description="Helical" evidence="19">
    <location>
        <begin position="114"/>
        <end position="136"/>
    </location>
</feature>
<evidence type="ECO:0000256" key="6">
    <source>
        <dbReference type="ARBA" id="ARBA00022737"/>
    </source>
</evidence>
<evidence type="ECO:0000256" key="18">
    <source>
        <dbReference type="SAM" id="MobiDB-lite"/>
    </source>
</evidence>
<sequence>MLPTTTYSPQRQNNGSLSPRDAARHTAGAKRYKYLRRLLHFRQMDFEFAMWQMLYLFMSPQRVYRNFHYRKQTKDQWARDDPAFLVLLSIWLCVSTVGFGLVLDMGVLETLKLLLWVVFIDCIGVGLLVSTIMWIVTNKYLMKYPNKDYDVEWGYAFDVHLNAFYPLLVILHFLQLFFINHIVVISSDWFLGYFVGNTLWLIAIGYYIYITFLGYSGGVVTRVLVFPVMNCHVPVAVQSTKRADPSELKVIFQKYASVVDKDDERFMTPSDFVQKFLGLHTQLHHNPKTVQLLAGVADTTKDGLISFQEFLAFESVLCLPDALFIVAFQLFDKTGTGDVSFENVRDIFSQTTVHHHIPFNWDCEFIRLHFGHDRSKHLTYLEFTQFLQELQLEHARQAFAQKDKGKSGTISSLDFSDIMSTIRHHMLTTFVEENLVSAAGSGTSHLVSFSYFNAFNSLLNNMELIRKIYSTVAGSRKDTLLTKEEFVHAANRFGQITPMEIDILYQLSGLHSQTGRLNLADIERIAPLEEGALPFHLAEVQRQMHGDMSRPVWLQAAESAYRFTLGSIAGATGATAVYPIDLVKTRMQNQRSTGSFVGELMYKNSFDCAKKVLRYEGFFGFYRGLLPQLIGVAPEKAIKLTVNDFVRDKCSDKDGSIPLAAEILAGGCAGGSQVIFTNPLEIVKIRLQVAGEITTGPRVSALSVVRDLGFFGLYKGAKACFLRDIPFSAIYFPVYAHTKAQLADEDGRIGALQLLTAGAIAGVPAASLVTPADVIKTRLQVAARAGQTTYTGVIDCFRKILREEGFRAFWKGAGARVFRSSPQFGVTLLTYELLQRWFYVDFGGHRPSGSEPTPKSRISELPPVKPEHVGGYRLAAATFAGVESKFGLHLPKFKSSGVVSIQPAK</sequence>
<dbReference type="FunFam" id="1.10.238.10:FF:000064">
    <property type="entry name" value="calcium-binding mitochondrial carrier protein Aralar1 isoform X1"/>
    <property type="match status" value="1"/>
</dbReference>
<evidence type="ECO:0000256" key="2">
    <source>
        <dbReference type="ARBA" id="ARBA00006375"/>
    </source>
</evidence>
<feature type="compositionally biased region" description="Polar residues" evidence="18">
    <location>
        <begin position="1"/>
        <end position="17"/>
    </location>
</feature>
<dbReference type="InterPro" id="IPR011992">
    <property type="entry name" value="EF-hand-dom_pair"/>
</dbReference>
<organism evidence="21 22">
    <name type="scientific">Electrophorus voltai</name>
    <dbReference type="NCBI Taxonomy" id="2609070"/>
    <lineage>
        <taxon>Eukaryota</taxon>
        <taxon>Metazoa</taxon>
        <taxon>Chordata</taxon>
        <taxon>Craniata</taxon>
        <taxon>Vertebrata</taxon>
        <taxon>Euteleostomi</taxon>
        <taxon>Actinopterygii</taxon>
        <taxon>Neopterygii</taxon>
        <taxon>Teleostei</taxon>
        <taxon>Ostariophysi</taxon>
        <taxon>Gymnotiformes</taxon>
        <taxon>Gymnotoidei</taxon>
        <taxon>Gymnotidae</taxon>
        <taxon>Electrophorus</taxon>
    </lineage>
</organism>
<evidence type="ECO:0000256" key="15">
    <source>
        <dbReference type="ARBA" id="ARBA00047487"/>
    </source>
</evidence>
<keyword evidence="5" id="KW-0479">Metal-binding</keyword>
<feature type="transmembrane region" description="Helical" evidence="19">
    <location>
        <begin position="190"/>
        <end position="209"/>
    </location>
</feature>
<dbReference type="Gene3D" id="1.10.238.10">
    <property type="entry name" value="EF-hand"/>
    <property type="match status" value="2"/>
</dbReference>
<feature type="repeat" description="Solcar" evidence="17">
    <location>
        <begin position="749"/>
        <end position="837"/>
    </location>
</feature>
<dbReference type="PROSITE" id="PS50222">
    <property type="entry name" value="EF_HAND_2"/>
    <property type="match status" value="2"/>
</dbReference>
<dbReference type="GO" id="GO:0015183">
    <property type="term" value="F:L-aspartate transmembrane transporter activity"/>
    <property type="evidence" value="ECO:0007669"/>
    <property type="project" value="TreeGrafter"/>
</dbReference>
<dbReference type="InterPro" id="IPR002048">
    <property type="entry name" value="EF_hand_dom"/>
</dbReference>
<keyword evidence="10" id="KW-0007">Acetylation</keyword>
<dbReference type="AlphaFoldDB" id="A0AAD8ZBB1"/>
<feature type="repeat" description="Solcar" evidence="17">
    <location>
        <begin position="657"/>
        <end position="741"/>
    </location>
</feature>
<keyword evidence="11" id="KW-0496">Mitochondrion</keyword>
<evidence type="ECO:0000256" key="4">
    <source>
        <dbReference type="ARBA" id="ARBA00022692"/>
    </source>
</evidence>
<keyword evidence="3" id="KW-0813">Transport</keyword>
<evidence type="ECO:0000259" key="20">
    <source>
        <dbReference type="PROSITE" id="PS50222"/>
    </source>
</evidence>
<feature type="domain" description="EF-hand" evidence="20">
    <location>
        <begin position="319"/>
        <end position="354"/>
    </location>
</feature>
<evidence type="ECO:0000256" key="7">
    <source>
        <dbReference type="ARBA" id="ARBA00022792"/>
    </source>
</evidence>
<keyword evidence="4 17" id="KW-0812">Transmembrane</keyword>
<comment type="caution">
    <text evidence="21">The sequence shown here is derived from an EMBL/GenBank/DDBJ whole genome shotgun (WGS) entry which is preliminary data.</text>
</comment>
<dbReference type="SMART" id="SM00054">
    <property type="entry name" value="EFh"/>
    <property type="match status" value="3"/>
</dbReference>
<evidence type="ECO:0000256" key="16">
    <source>
        <dbReference type="ARBA" id="ARBA00048652"/>
    </source>
</evidence>
<dbReference type="Pfam" id="PF05216">
    <property type="entry name" value="UNC-50"/>
    <property type="match status" value="1"/>
</dbReference>
<feature type="repeat" description="Solcar" evidence="17">
    <location>
        <begin position="557"/>
        <end position="649"/>
    </location>
</feature>
<dbReference type="InterPro" id="IPR051028">
    <property type="entry name" value="Mito_Solute_Carrier"/>
</dbReference>
<evidence type="ECO:0000256" key="5">
    <source>
        <dbReference type="ARBA" id="ARBA00022723"/>
    </source>
</evidence>
<evidence type="ECO:0000256" key="11">
    <source>
        <dbReference type="ARBA" id="ARBA00023128"/>
    </source>
</evidence>
<evidence type="ECO:0000256" key="14">
    <source>
        <dbReference type="ARBA" id="ARBA00038674"/>
    </source>
</evidence>
<reference evidence="21" key="1">
    <citation type="submission" date="2023-03" db="EMBL/GenBank/DDBJ databases">
        <title>Electrophorus voltai genome.</title>
        <authorList>
            <person name="Bian C."/>
        </authorList>
    </citation>
    <scope>NUCLEOTIDE SEQUENCE</scope>
    <source>
        <strain evidence="21">CB-2022</strain>
        <tissue evidence="21">Muscle</tissue>
    </source>
</reference>
<evidence type="ECO:0000256" key="10">
    <source>
        <dbReference type="ARBA" id="ARBA00022990"/>
    </source>
</evidence>
<dbReference type="GO" id="GO:0005743">
    <property type="term" value="C:mitochondrial inner membrane"/>
    <property type="evidence" value="ECO:0007669"/>
    <property type="project" value="UniProtKB-SubCell"/>
</dbReference>
<dbReference type="InterPro" id="IPR002067">
    <property type="entry name" value="MCP"/>
</dbReference>
<evidence type="ECO:0000256" key="12">
    <source>
        <dbReference type="ARBA" id="ARBA00023136"/>
    </source>
</evidence>
<keyword evidence="12 17" id="KW-0472">Membrane</keyword>
<evidence type="ECO:0000313" key="21">
    <source>
        <dbReference type="EMBL" id="KAK1795831.1"/>
    </source>
</evidence>
<keyword evidence="22" id="KW-1185">Reference proteome</keyword>
<dbReference type="GO" id="GO:0005313">
    <property type="term" value="F:L-glutamate transmembrane transporter activity"/>
    <property type="evidence" value="ECO:0007669"/>
    <property type="project" value="TreeGrafter"/>
</dbReference>
<feature type="region of interest" description="Disordered" evidence="18">
    <location>
        <begin position="1"/>
        <end position="24"/>
    </location>
</feature>
<evidence type="ECO:0000256" key="9">
    <source>
        <dbReference type="ARBA" id="ARBA00022989"/>
    </source>
</evidence>
<dbReference type="PANTHER" id="PTHR45678">
    <property type="entry name" value="MITOCHONDRIAL 2-OXODICARBOXYLATE CARRIER 1-RELATED"/>
    <property type="match status" value="1"/>
</dbReference>
<dbReference type="PANTHER" id="PTHR45678:SF7">
    <property type="entry name" value="ELECTROGENIC ASPARTATE_GLUTAMATE ANTIPORTER SLC25A12, MITOCHONDRIAL"/>
    <property type="match status" value="1"/>
</dbReference>
<evidence type="ECO:0000313" key="22">
    <source>
        <dbReference type="Proteomes" id="UP001239994"/>
    </source>
</evidence>
<dbReference type="PRINTS" id="PR00926">
    <property type="entry name" value="MITOCARRIER"/>
</dbReference>
<dbReference type="Pfam" id="PF00153">
    <property type="entry name" value="Mito_carr"/>
    <property type="match status" value="3"/>
</dbReference>
<evidence type="ECO:0000256" key="19">
    <source>
        <dbReference type="SAM" id="Phobius"/>
    </source>
</evidence>
<dbReference type="SUPFAM" id="SSF103506">
    <property type="entry name" value="Mitochondrial carrier"/>
    <property type="match status" value="1"/>
</dbReference>
<protein>
    <recommendedName>
        <fullName evidence="20">EF-hand domain-containing protein</fullName>
    </recommendedName>
</protein>
<dbReference type="GO" id="GO:0043490">
    <property type="term" value="P:malate-aspartate shuttle"/>
    <property type="evidence" value="ECO:0007669"/>
    <property type="project" value="TreeGrafter"/>
</dbReference>
<dbReference type="Proteomes" id="UP001239994">
    <property type="component" value="Unassembled WGS sequence"/>
</dbReference>
<comment type="subunit">
    <text evidence="14">Homodimer (via N-terminus).</text>
</comment>
<proteinExistence type="inferred from homology"/>
<keyword evidence="9 19" id="KW-1133">Transmembrane helix</keyword>
<accession>A0AAD8ZBB1</accession>
<dbReference type="PROSITE" id="PS00018">
    <property type="entry name" value="EF_HAND_1"/>
    <property type="match status" value="1"/>
</dbReference>
<evidence type="ECO:0000256" key="17">
    <source>
        <dbReference type="PROSITE-ProRule" id="PRU00282"/>
    </source>
</evidence>
<comment type="similarity">
    <text evidence="2">Belongs to the mitochondrial carrier (TC 2.A.29) family.</text>
</comment>
<feature type="domain" description="EF-hand" evidence="20">
    <location>
        <begin position="390"/>
        <end position="425"/>
    </location>
</feature>
<keyword evidence="8" id="KW-0106">Calcium</keyword>
<comment type="catalytic activity">
    <reaction evidence="15">
        <text>L-aspartate(in) + L-glutamate(out) + H(+)(out) = L-aspartate(out) + L-glutamate(in) + H(+)(in)</text>
        <dbReference type="Rhea" id="RHEA:70783"/>
        <dbReference type="ChEBI" id="CHEBI:15378"/>
        <dbReference type="ChEBI" id="CHEBI:29985"/>
        <dbReference type="ChEBI" id="CHEBI:29991"/>
    </reaction>
</comment>
<comment type="subcellular location">
    <subcellularLocation>
        <location evidence="1">Mitochondrion inner membrane</location>
        <topology evidence="1">Multi-pass membrane protein</topology>
    </subcellularLocation>
</comment>
<gene>
    <name evidence="21" type="ORF">P4O66_009860</name>
</gene>
<name>A0AAD8ZBB1_9TELE</name>
<evidence type="ECO:0000256" key="3">
    <source>
        <dbReference type="ARBA" id="ARBA00022448"/>
    </source>
</evidence>
<feature type="transmembrane region" description="Helical" evidence="19">
    <location>
        <begin position="163"/>
        <end position="183"/>
    </location>
</feature>
<dbReference type="Gene3D" id="1.50.40.10">
    <property type="entry name" value="Mitochondrial carrier domain"/>
    <property type="match status" value="1"/>
</dbReference>
<evidence type="ECO:0000256" key="1">
    <source>
        <dbReference type="ARBA" id="ARBA00004448"/>
    </source>
</evidence>